<evidence type="ECO:0000256" key="2">
    <source>
        <dbReference type="ARBA" id="ARBA00022490"/>
    </source>
</evidence>
<evidence type="ECO:0000313" key="8">
    <source>
        <dbReference type="Proteomes" id="UP000276133"/>
    </source>
</evidence>
<evidence type="ECO:0000256" key="1">
    <source>
        <dbReference type="ARBA" id="ARBA00004300"/>
    </source>
</evidence>
<name>A0A3M7R1L0_BRAPC</name>
<sequence length="325" mass="36888">MAKFEVRNDMNRVGLFQEMSYITVQDPYVPTSKFKFNEAAGKGKQILPGPIKDRSTGLQDGYFTKPFPRVFEKEAYSDPISLRRKERILEKKKNITDKPFITFYGEKKPDGLGSYTGTFGGRVDYFSPKDKEKKSYEPQKPNVKTNPSKKGTGYGYAIVGLDKYPEYKSDKYESPDKIAREEAERHKKAVLGAAFKSGIYQKVYFEKNPYLTEKDGAVFKEKSKSKSLTDLKTFKFSSPPKSMANVDGFFSKFPGHMTDQYKPMSNYKPVKRVVNSSGKLFTPQKGPKSKPQSSVINYNVGIKVNSSNFKNALNYNTYNLSAVTN</sequence>
<dbReference type="PANTHER" id="PTHR31144">
    <property type="entry name" value="UPF0602 PROTEIN C4ORF47"/>
    <property type="match status" value="1"/>
</dbReference>
<feature type="region of interest" description="Disordered" evidence="6">
    <location>
        <begin position="126"/>
        <end position="154"/>
    </location>
</feature>
<dbReference type="STRING" id="10195.A0A3M7R1L0"/>
<proteinExistence type="inferred from homology"/>
<comment type="subcellular location">
    <subcellularLocation>
        <location evidence="1">Cytoplasm</location>
        <location evidence="1">Cytoskeleton</location>
        <location evidence="1">Microtubule organizing center</location>
        <location evidence="1">Centrosome</location>
    </subcellularLocation>
</comment>
<dbReference type="PANTHER" id="PTHR31144:SF1">
    <property type="entry name" value="UPF0602 PROTEIN C4ORF47"/>
    <property type="match status" value="1"/>
</dbReference>
<keyword evidence="8" id="KW-1185">Reference proteome</keyword>
<evidence type="ECO:0000256" key="4">
    <source>
        <dbReference type="ARBA" id="ARBA00035656"/>
    </source>
</evidence>
<dbReference type="GO" id="GO:0005813">
    <property type="term" value="C:centrosome"/>
    <property type="evidence" value="ECO:0007669"/>
    <property type="project" value="UniProtKB-SubCell"/>
</dbReference>
<evidence type="ECO:0000256" key="5">
    <source>
        <dbReference type="ARBA" id="ARBA00035693"/>
    </source>
</evidence>
<evidence type="ECO:0000313" key="7">
    <source>
        <dbReference type="EMBL" id="RNA17476.1"/>
    </source>
</evidence>
<evidence type="ECO:0000256" key="3">
    <source>
        <dbReference type="ARBA" id="ARBA00023212"/>
    </source>
</evidence>
<keyword evidence="3" id="KW-0206">Cytoskeleton</keyword>
<dbReference type="GO" id="GO:0005881">
    <property type="term" value="C:cytoplasmic microtubule"/>
    <property type="evidence" value="ECO:0007669"/>
    <property type="project" value="TreeGrafter"/>
</dbReference>
<keyword evidence="2" id="KW-0963">Cytoplasm</keyword>
<organism evidence="7 8">
    <name type="scientific">Brachionus plicatilis</name>
    <name type="common">Marine rotifer</name>
    <name type="synonym">Brachionus muelleri</name>
    <dbReference type="NCBI Taxonomy" id="10195"/>
    <lineage>
        <taxon>Eukaryota</taxon>
        <taxon>Metazoa</taxon>
        <taxon>Spiralia</taxon>
        <taxon>Gnathifera</taxon>
        <taxon>Rotifera</taxon>
        <taxon>Eurotatoria</taxon>
        <taxon>Monogononta</taxon>
        <taxon>Pseudotrocha</taxon>
        <taxon>Ploima</taxon>
        <taxon>Brachionidae</taxon>
        <taxon>Brachionus</taxon>
    </lineage>
</organism>
<comment type="caution">
    <text evidence="7">The sequence shown here is derived from an EMBL/GenBank/DDBJ whole genome shotgun (WGS) entry which is preliminary data.</text>
</comment>
<accession>A0A3M7R1L0</accession>
<dbReference type="InterPro" id="IPR029358">
    <property type="entry name" value="CFAP96"/>
</dbReference>
<dbReference type="Pfam" id="PF15239">
    <property type="entry name" value="CFAP96-like"/>
    <property type="match status" value="1"/>
</dbReference>
<dbReference type="EMBL" id="REGN01004445">
    <property type="protein sequence ID" value="RNA17476.1"/>
    <property type="molecule type" value="Genomic_DNA"/>
</dbReference>
<dbReference type="AlphaFoldDB" id="A0A3M7R1L0"/>
<dbReference type="OrthoDB" id="283553at2759"/>
<evidence type="ECO:0000256" key="6">
    <source>
        <dbReference type="SAM" id="MobiDB-lite"/>
    </source>
</evidence>
<comment type="similarity">
    <text evidence="4">Belongs to the CFAP96 family.</text>
</comment>
<dbReference type="Proteomes" id="UP000276133">
    <property type="component" value="Unassembled WGS sequence"/>
</dbReference>
<feature type="compositionally biased region" description="Basic and acidic residues" evidence="6">
    <location>
        <begin position="127"/>
        <end position="137"/>
    </location>
</feature>
<gene>
    <name evidence="7" type="ORF">BpHYR1_024365</name>
</gene>
<reference evidence="7 8" key="1">
    <citation type="journal article" date="2018" name="Sci. Rep.">
        <title>Genomic signatures of local adaptation to the degree of environmental predictability in rotifers.</title>
        <authorList>
            <person name="Franch-Gras L."/>
            <person name="Hahn C."/>
            <person name="Garcia-Roger E.M."/>
            <person name="Carmona M.J."/>
            <person name="Serra M."/>
            <person name="Gomez A."/>
        </authorList>
    </citation>
    <scope>NUCLEOTIDE SEQUENCE [LARGE SCALE GENOMIC DNA]</scope>
    <source>
        <strain evidence="7">HYR1</strain>
    </source>
</reference>
<protein>
    <recommendedName>
        <fullName evidence="5">Cilia-and flagella-associated protein 96</fullName>
    </recommendedName>
</protein>